<keyword evidence="4" id="KW-1185">Reference proteome</keyword>
<feature type="region of interest" description="Disordered" evidence="1">
    <location>
        <begin position="76"/>
        <end position="106"/>
    </location>
</feature>
<dbReference type="Pfam" id="PF01381">
    <property type="entry name" value="HTH_3"/>
    <property type="match status" value="1"/>
</dbReference>
<name>A0ABP7ZH95_9MICO</name>
<dbReference type="EMBL" id="BAABBV010000001">
    <property type="protein sequence ID" value="GAA4157933.1"/>
    <property type="molecule type" value="Genomic_DNA"/>
</dbReference>
<dbReference type="InterPro" id="IPR001387">
    <property type="entry name" value="Cro/C1-type_HTH"/>
</dbReference>
<evidence type="ECO:0000259" key="2">
    <source>
        <dbReference type="PROSITE" id="PS50943"/>
    </source>
</evidence>
<dbReference type="CDD" id="cd00093">
    <property type="entry name" value="HTH_XRE"/>
    <property type="match status" value="1"/>
</dbReference>
<dbReference type="SMART" id="SM00530">
    <property type="entry name" value="HTH_XRE"/>
    <property type="match status" value="1"/>
</dbReference>
<gene>
    <name evidence="3" type="ORF">GCM10022286_10160</name>
</gene>
<organism evidence="3 4">
    <name type="scientific">Gryllotalpicola daejeonensis</name>
    <dbReference type="NCBI Taxonomy" id="993087"/>
    <lineage>
        <taxon>Bacteria</taxon>
        <taxon>Bacillati</taxon>
        <taxon>Actinomycetota</taxon>
        <taxon>Actinomycetes</taxon>
        <taxon>Micrococcales</taxon>
        <taxon>Microbacteriaceae</taxon>
        <taxon>Gryllotalpicola</taxon>
    </lineage>
</organism>
<proteinExistence type="predicted"/>
<accession>A0ABP7ZH95</accession>
<evidence type="ECO:0000313" key="3">
    <source>
        <dbReference type="EMBL" id="GAA4157933.1"/>
    </source>
</evidence>
<reference evidence="3" key="2">
    <citation type="submission" date="2023-12" db="EMBL/GenBank/DDBJ databases">
        <authorList>
            <person name="Sun Q."/>
            <person name="Inoue M."/>
        </authorList>
    </citation>
    <scope>NUCLEOTIDE SEQUENCE</scope>
    <source>
        <strain evidence="3">JCM 17590</strain>
    </source>
</reference>
<dbReference type="RefSeq" id="WP_344790665.1">
    <property type="nucleotide sequence ID" value="NZ_BAABBV010000001.1"/>
</dbReference>
<protein>
    <recommendedName>
        <fullName evidence="2">HTH cro/C1-type domain-containing protein</fullName>
    </recommendedName>
</protein>
<sequence>MPEPISSAAEAFGRKLQNERKELGASQRQIAEEAEIDEASYRKIELGYRNPNLHNMLRIAGALGVPLAKLVDGIDESMTPPAKERTAPREPLDELKKRRDAKRSGR</sequence>
<dbReference type="Proteomes" id="UP001415169">
    <property type="component" value="Unassembled WGS sequence"/>
</dbReference>
<feature type="domain" description="HTH cro/C1-type" evidence="2">
    <location>
        <begin position="16"/>
        <end position="70"/>
    </location>
</feature>
<evidence type="ECO:0000256" key="1">
    <source>
        <dbReference type="SAM" id="MobiDB-lite"/>
    </source>
</evidence>
<dbReference type="Gene3D" id="1.10.260.40">
    <property type="entry name" value="lambda repressor-like DNA-binding domains"/>
    <property type="match status" value="1"/>
</dbReference>
<feature type="compositionally biased region" description="Basic and acidic residues" evidence="1">
    <location>
        <begin position="82"/>
        <end position="97"/>
    </location>
</feature>
<evidence type="ECO:0000313" key="4">
    <source>
        <dbReference type="Proteomes" id="UP001415169"/>
    </source>
</evidence>
<dbReference type="InterPro" id="IPR010982">
    <property type="entry name" value="Lambda_DNA-bd_dom_sf"/>
</dbReference>
<reference evidence="3" key="1">
    <citation type="journal article" date="2014" name="Int. J. Syst. Evol. Microbiol.">
        <title>Complete genome of a new Firmicutes species belonging to the dominant human colonic microbiota ('Ruminococcus bicirculans') reveals two chromosomes and a selective capacity to utilize plant glucans.</title>
        <authorList>
            <consortium name="NISC Comparative Sequencing Program"/>
            <person name="Wegmann U."/>
            <person name="Louis P."/>
            <person name="Goesmann A."/>
            <person name="Henrissat B."/>
            <person name="Duncan S.H."/>
            <person name="Flint H.J."/>
        </authorList>
    </citation>
    <scope>NUCLEOTIDE SEQUENCE</scope>
    <source>
        <strain evidence="3">JCM 17590</strain>
    </source>
</reference>
<comment type="caution">
    <text evidence="3">The sequence shown here is derived from an EMBL/GenBank/DDBJ whole genome shotgun (WGS) entry which is preliminary data.</text>
</comment>
<dbReference type="SUPFAM" id="SSF47413">
    <property type="entry name" value="lambda repressor-like DNA-binding domains"/>
    <property type="match status" value="1"/>
</dbReference>
<dbReference type="PROSITE" id="PS50943">
    <property type="entry name" value="HTH_CROC1"/>
    <property type="match status" value="1"/>
</dbReference>